<accession>A0A162AFF5</accession>
<evidence type="ECO:0000313" key="1">
    <source>
        <dbReference type="EMBL" id="KZN00323.1"/>
    </source>
</evidence>
<reference evidence="1" key="1">
    <citation type="journal article" date="2016" name="Nat. Genet.">
        <title>A high-quality carrot genome assembly provides new insights into carotenoid accumulation and asterid genome evolution.</title>
        <authorList>
            <person name="Iorizzo M."/>
            <person name="Ellison S."/>
            <person name="Senalik D."/>
            <person name="Zeng P."/>
            <person name="Satapoomin P."/>
            <person name="Huang J."/>
            <person name="Bowman M."/>
            <person name="Iovene M."/>
            <person name="Sanseverino W."/>
            <person name="Cavagnaro P."/>
            <person name="Yildiz M."/>
            <person name="Macko-Podgorni A."/>
            <person name="Moranska E."/>
            <person name="Grzebelus E."/>
            <person name="Grzebelus D."/>
            <person name="Ashrafi H."/>
            <person name="Zheng Z."/>
            <person name="Cheng S."/>
            <person name="Spooner D."/>
            <person name="Van Deynze A."/>
            <person name="Simon P."/>
        </authorList>
    </citation>
    <scope>NUCLEOTIDE SEQUENCE [LARGE SCALE GENOMIC DNA]</scope>
    <source>
        <tissue evidence="1">Leaf</tissue>
    </source>
</reference>
<protein>
    <recommendedName>
        <fullName evidence="2">Protein kinase domain-containing protein</fullName>
    </recommendedName>
</protein>
<dbReference type="Gene3D" id="1.10.510.10">
    <property type="entry name" value="Transferase(Phosphotransferase) domain 1"/>
    <property type="match status" value="1"/>
</dbReference>
<dbReference type="PANTHER" id="PTHR48055">
    <property type="entry name" value="LEUCINE-RICH REPEAT RECEPTOR PROTEIN KINASE EMS1"/>
    <property type="match status" value="1"/>
</dbReference>
<name>A0A162AFF5_DAUCS</name>
<dbReference type="InterPro" id="IPR051564">
    <property type="entry name" value="LRR_receptor-like_kinase"/>
</dbReference>
<dbReference type="InterPro" id="IPR011009">
    <property type="entry name" value="Kinase-like_dom_sf"/>
</dbReference>
<organism evidence="1">
    <name type="scientific">Daucus carota subsp. sativus</name>
    <name type="common">Carrot</name>
    <dbReference type="NCBI Taxonomy" id="79200"/>
    <lineage>
        <taxon>Eukaryota</taxon>
        <taxon>Viridiplantae</taxon>
        <taxon>Streptophyta</taxon>
        <taxon>Embryophyta</taxon>
        <taxon>Tracheophyta</taxon>
        <taxon>Spermatophyta</taxon>
        <taxon>Magnoliopsida</taxon>
        <taxon>eudicotyledons</taxon>
        <taxon>Gunneridae</taxon>
        <taxon>Pentapetalae</taxon>
        <taxon>asterids</taxon>
        <taxon>campanulids</taxon>
        <taxon>Apiales</taxon>
        <taxon>Apiaceae</taxon>
        <taxon>Apioideae</taxon>
        <taxon>Scandiceae</taxon>
        <taxon>Daucinae</taxon>
        <taxon>Daucus</taxon>
        <taxon>Daucus sect. Daucus</taxon>
    </lineage>
</organism>
<dbReference type="SUPFAM" id="SSF56112">
    <property type="entry name" value="Protein kinase-like (PK-like)"/>
    <property type="match status" value="1"/>
</dbReference>
<dbReference type="PANTHER" id="PTHR48055:SF55">
    <property type="entry name" value="PROTEIN KINASE DOMAIN-CONTAINING PROTEIN"/>
    <property type="match status" value="1"/>
</dbReference>
<evidence type="ECO:0008006" key="2">
    <source>
        <dbReference type="Google" id="ProtNLM"/>
    </source>
</evidence>
<dbReference type="STRING" id="79200.A0A162AFF5"/>
<proteinExistence type="predicted"/>
<dbReference type="GO" id="GO:0016020">
    <property type="term" value="C:membrane"/>
    <property type="evidence" value="ECO:0007669"/>
    <property type="project" value="TreeGrafter"/>
</dbReference>
<dbReference type="Gramene" id="KZN00323">
    <property type="protein sequence ID" value="KZN00323"/>
    <property type="gene ID" value="DCAR_009077"/>
</dbReference>
<comment type="caution">
    <text evidence="1">The sequence shown here is derived from an EMBL/GenBank/DDBJ whole genome shotgun (WGS) entry which is preliminary data.</text>
</comment>
<dbReference type="AlphaFoldDB" id="A0A162AFF5"/>
<sequence>MGGEISTEGDVYSYGIFLLEMFSGKRPTCSSIVTDNVNNLHDYVRKALPERVTDIADPRIILDQEDHGSTANQSQKRATLEVCLALIFEVGILCSLEMPRERMNITAAVKQLYTARDKLLDK</sequence>
<dbReference type="OMA" id="MPRERMN"/>
<dbReference type="EMBL" id="LNRQ01000003">
    <property type="protein sequence ID" value="KZN00323.1"/>
    <property type="molecule type" value="Genomic_DNA"/>
</dbReference>
<gene>
    <name evidence="1" type="ORF">DCAR_009077</name>
</gene>